<dbReference type="Gene3D" id="3.30.1330.30">
    <property type="match status" value="1"/>
</dbReference>
<dbReference type="SUPFAM" id="SSF75217">
    <property type="entry name" value="alpha/beta knot"/>
    <property type="match status" value="1"/>
</dbReference>
<dbReference type="AlphaFoldDB" id="A0A0R1HIP3"/>
<dbReference type="InterPro" id="IPR053888">
    <property type="entry name" value="MRM3-like_sub_bind"/>
</dbReference>
<organism evidence="5 6">
    <name type="scientific">Dellaglioa algida DSM 15638</name>
    <dbReference type="NCBI Taxonomy" id="1423719"/>
    <lineage>
        <taxon>Bacteria</taxon>
        <taxon>Bacillati</taxon>
        <taxon>Bacillota</taxon>
        <taxon>Bacilli</taxon>
        <taxon>Lactobacillales</taxon>
        <taxon>Lactobacillaceae</taxon>
        <taxon>Dellaglioa</taxon>
    </lineage>
</organism>
<protein>
    <submittedName>
        <fullName evidence="5">23S rRNA methyltransferase</fullName>
    </submittedName>
</protein>
<keyword evidence="6" id="KW-1185">Reference proteome</keyword>
<feature type="domain" description="RNA 2-O ribose methyltransferase substrate binding" evidence="4">
    <location>
        <begin position="31"/>
        <end position="100"/>
    </location>
</feature>
<dbReference type="EMBL" id="AZDI01000001">
    <property type="protein sequence ID" value="KRK46453.1"/>
    <property type="molecule type" value="Genomic_DNA"/>
</dbReference>
<evidence type="ECO:0000259" key="4">
    <source>
        <dbReference type="SMART" id="SM00967"/>
    </source>
</evidence>
<dbReference type="GO" id="GO:0003723">
    <property type="term" value="F:RNA binding"/>
    <property type="evidence" value="ECO:0007669"/>
    <property type="project" value="InterPro"/>
</dbReference>
<gene>
    <name evidence="5" type="ORF">FC66_GL000076</name>
</gene>
<dbReference type="GO" id="GO:0032259">
    <property type="term" value="P:methylation"/>
    <property type="evidence" value="ECO:0007669"/>
    <property type="project" value="UniProtKB-KW"/>
</dbReference>
<dbReference type="InterPro" id="IPR029026">
    <property type="entry name" value="tRNA_m1G_MTases_N"/>
</dbReference>
<dbReference type="InterPro" id="IPR001537">
    <property type="entry name" value="SpoU_MeTrfase"/>
</dbReference>
<dbReference type="InterPro" id="IPR013123">
    <property type="entry name" value="SpoU_subst-bd"/>
</dbReference>
<dbReference type="PATRIC" id="fig|1423719.4.peg.75"/>
<dbReference type="Pfam" id="PF00588">
    <property type="entry name" value="SpoU_methylase"/>
    <property type="match status" value="1"/>
</dbReference>
<dbReference type="GO" id="GO:0005737">
    <property type="term" value="C:cytoplasm"/>
    <property type="evidence" value="ECO:0007669"/>
    <property type="project" value="UniProtKB-ARBA"/>
</dbReference>
<evidence type="ECO:0000313" key="6">
    <source>
        <dbReference type="Proteomes" id="UP000051450"/>
    </source>
</evidence>
<evidence type="ECO:0000256" key="3">
    <source>
        <dbReference type="ARBA" id="ARBA00022679"/>
    </source>
</evidence>
<dbReference type="STRING" id="1423719.FC66_GL000076"/>
<comment type="caution">
    <text evidence="5">The sequence shown here is derived from an EMBL/GenBank/DDBJ whole genome shotgun (WGS) entry which is preliminary data.</text>
</comment>
<comment type="similarity">
    <text evidence="1">Belongs to the class IV-like SAM-binding methyltransferase superfamily. RNA methyltransferase TrmH family.</text>
</comment>
<dbReference type="InterPro" id="IPR051259">
    <property type="entry name" value="rRNA_Methyltransferase"/>
</dbReference>
<name>A0A0R1HIP3_9LACO</name>
<evidence type="ECO:0000256" key="1">
    <source>
        <dbReference type="ARBA" id="ARBA00007228"/>
    </source>
</evidence>
<dbReference type="GO" id="GO:0006396">
    <property type="term" value="P:RNA processing"/>
    <property type="evidence" value="ECO:0007669"/>
    <property type="project" value="InterPro"/>
</dbReference>
<keyword evidence="2 5" id="KW-0489">Methyltransferase</keyword>
<evidence type="ECO:0000256" key="2">
    <source>
        <dbReference type="ARBA" id="ARBA00022603"/>
    </source>
</evidence>
<dbReference type="PANTHER" id="PTHR43191:SF2">
    <property type="entry name" value="RRNA METHYLTRANSFERASE 3, MITOCHONDRIAL"/>
    <property type="match status" value="1"/>
</dbReference>
<sequence length="254" mass="28269">MEKINSTQNAKIKYWKKLQTKKGRKKENKYLLEGWHLVKEALMVDAKIEYLLVTNDFRYFDDIINTEIEQVEISSEVSLYLADTSTPQGIYAVVKMEENRQLTIDNLAGGWLMLDGVQDPGNIGTMVRTADAAGLTGVIFGEGSADSHHPKVLRSMQGSQFHIQLVNADLMEVATVFKENHIPLYGSELNEDARSYREIPAAANFGLIMGNEGNGMRNDLLNTTDANLYIPIKGRAESLNVAIAAGVLMFQLKA</sequence>
<dbReference type="InterPro" id="IPR029028">
    <property type="entry name" value="Alpha/beta_knot_MTases"/>
</dbReference>
<dbReference type="Gene3D" id="3.40.1280.10">
    <property type="match status" value="1"/>
</dbReference>
<dbReference type="SUPFAM" id="SSF55315">
    <property type="entry name" value="L30e-like"/>
    <property type="match status" value="1"/>
</dbReference>
<dbReference type="Proteomes" id="UP000051450">
    <property type="component" value="Unassembled WGS sequence"/>
</dbReference>
<dbReference type="CDD" id="cd18095">
    <property type="entry name" value="SpoU-like_rRNA-MTase"/>
    <property type="match status" value="1"/>
</dbReference>
<proteinExistence type="inferred from homology"/>
<dbReference type="OrthoDB" id="9785673at2"/>
<dbReference type="PANTHER" id="PTHR43191">
    <property type="entry name" value="RRNA METHYLTRANSFERASE 3"/>
    <property type="match status" value="1"/>
</dbReference>
<dbReference type="InterPro" id="IPR029064">
    <property type="entry name" value="Ribosomal_eL30-like_sf"/>
</dbReference>
<keyword evidence="3 5" id="KW-0808">Transferase</keyword>
<dbReference type="Pfam" id="PF22435">
    <property type="entry name" value="MRM3-like_sub_bind"/>
    <property type="match status" value="1"/>
</dbReference>
<evidence type="ECO:0000313" key="5">
    <source>
        <dbReference type="EMBL" id="KRK46453.1"/>
    </source>
</evidence>
<dbReference type="SMART" id="SM00967">
    <property type="entry name" value="SpoU_sub_bind"/>
    <property type="match status" value="1"/>
</dbReference>
<dbReference type="RefSeq" id="WP_057973399.1">
    <property type="nucleotide sequence ID" value="NZ_AZDI01000001.1"/>
</dbReference>
<reference evidence="5 6" key="1">
    <citation type="journal article" date="2015" name="Genome Announc.">
        <title>Expanding the biotechnology potential of lactobacilli through comparative genomics of 213 strains and associated genera.</title>
        <authorList>
            <person name="Sun Z."/>
            <person name="Harris H.M."/>
            <person name="McCann A."/>
            <person name="Guo C."/>
            <person name="Argimon S."/>
            <person name="Zhang W."/>
            <person name="Yang X."/>
            <person name="Jeffery I.B."/>
            <person name="Cooney J.C."/>
            <person name="Kagawa T.F."/>
            <person name="Liu W."/>
            <person name="Song Y."/>
            <person name="Salvetti E."/>
            <person name="Wrobel A."/>
            <person name="Rasinkangas P."/>
            <person name="Parkhill J."/>
            <person name="Rea M.C."/>
            <person name="O'Sullivan O."/>
            <person name="Ritari J."/>
            <person name="Douillard F.P."/>
            <person name="Paul Ross R."/>
            <person name="Yang R."/>
            <person name="Briner A.E."/>
            <person name="Felis G.E."/>
            <person name="de Vos W.M."/>
            <person name="Barrangou R."/>
            <person name="Klaenhammer T.R."/>
            <person name="Caufield P.W."/>
            <person name="Cui Y."/>
            <person name="Zhang H."/>
            <person name="O'Toole P.W."/>
        </authorList>
    </citation>
    <scope>NUCLEOTIDE SEQUENCE [LARGE SCALE GENOMIC DNA]</scope>
    <source>
        <strain evidence="5 6">DSM 15638</strain>
    </source>
</reference>
<accession>A0A0R1HIP3</accession>
<dbReference type="GO" id="GO:0008173">
    <property type="term" value="F:RNA methyltransferase activity"/>
    <property type="evidence" value="ECO:0007669"/>
    <property type="project" value="InterPro"/>
</dbReference>